<dbReference type="PROSITE" id="PS51352">
    <property type="entry name" value="THIOREDOXIN_2"/>
    <property type="match status" value="1"/>
</dbReference>
<dbReference type="InterPro" id="IPR017937">
    <property type="entry name" value="Thioredoxin_CS"/>
</dbReference>
<keyword evidence="9" id="KW-0614">Plasmid</keyword>
<proteinExistence type="inferred from homology"/>
<sequence length="217" mass="23941">MNNKSIVLSVAVFGLILLSVAAWFFVRPMFMRAAIPTEQTLAVLRPHSPIIGPEDAPVTIVEFFDPTCEACRKIYPVVRDIMAEYGDTVRLAIRYVAFEGKGSVEAIRVLEVARKQGVFQPVLEALLRDQKRWAKDGAPEQELIIQISTEAGLDPEAARTQMLEPIIAATINQDRADAEVLGVTQTPTFFVNGRSVNSFGEAELRALVNEEVAASRK</sequence>
<dbReference type="EMBL" id="CP019632">
    <property type="protein sequence ID" value="AQQ08181.1"/>
    <property type="molecule type" value="Genomic_DNA"/>
</dbReference>
<dbReference type="InterPro" id="IPR013766">
    <property type="entry name" value="Thioredoxin_domain"/>
</dbReference>
<keyword evidence="6" id="KW-0676">Redox-active center</keyword>
<protein>
    <submittedName>
        <fullName evidence="9">Disulfide bond formation protein DsbA</fullName>
    </submittedName>
</protein>
<evidence type="ECO:0000256" key="4">
    <source>
        <dbReference type="ARBA" id="ARBA00023002"/>
    </source>
</evidence>
<keyword evidence="3" id="KW-0732">Signal</keyword>
<evidence type="ECO:0000313" key="9">
    <source>
        <dbReference type="EMBL" id="AQQ08181.1"/>
    </source>
</evidence>
<keyword evidence="5" id="KW-1015">Disulfide bond</keyword>
<evidence type="ECO:0000256" key="1">
    <source>
        <dbReference type="ARBA" id="ARBA00003565"/>
    </source>
</evidence>
<dbReference type="Gene3D" id="3.40.30.10">
    <property type="entry name" value="Glutaredoxin"/>
    <property type="match status" value="1"/>
</dbReference>
<dbReference type="SUPFAM" id="SSF52833">
    <property type="entry name" value="Thioredoxin-like"/>
    <property type="match status" value="1"/>
</dbReference>
<dbReference type="InterPro" id="IPR012336">
    <property type="entry name" value="Thioredoxin-like_fold"/>
</dbReference>
<feature type="transmembrane region" description="Helical" evidence="7">
    <location>
        <begin position="6"/>
        <end position="26"/>
    </location>
</feature>
<dbReference type="Proteomes" id="UP000188174">
    <property type="component" value="Plasmid unnamed2"/>
</dbReference>
<keyword evidence="7" id="KW-1133">Transmembrane helix</keyword>
<organism evidence="9 10">
    <name type="scientific">Roseibium algicola</name>
    <dbReference type="NCBI Taxonomy" id="2857014"/>
    <lineage>
        <taxon>Bacteria</taxon>
        <taxon>Pseudomonadati</taxon>
        <taxon>Pseudomonadota</taxon>
        <taxon>Alphaproteobacteria</taxon>
        <taxon>Hyphomicrobiales</taxon>
        <taxon>Stappiaceae</taxon>
        <taxon>Roseibium</taxon>
    </lineage>
</organism>
<name>A0ABM6ICA8_9HYPH</name>
<reference evidence="9 10" key="1">
    <citation type="submission" date="2017-02" db="EMBL/GenBank/DDBJ databases">
        <authorList>
            <person name="Jeong S."/>
        </authorList>
    </citation>
    <scope>NUCLEOTIDE SEQUENCE [LARGE SCALE GENOMIC DNA]</scope>
    <source>
        <strain evidence="9 10">RMAR6-6</strain>
        <plasmid evidence="9 10">unnamed2</plasmid>
    </source>
</reference>
<keyword evidence="10" id="KW-1185">Reference proteome</keyword>
<keyword evidence="4" id="KW-0560">Oxidoreductase</keyword>
<comment type="similarity">
    <text evidence="2">Belongs to the thioredoxin family. DsbA subfamily.</text>
</comment>
<evidence type="ECO:0000256" key="3">
    <source>
        <dbReference type="ARBA" id="ARBA00022729"/>
    </source>
</evidence>
<dbReference type="PANTHER" id="PTHR13887:SF14">
    <property type="entry name" value="DISULFIDE BOND FORMATION PROTEIN D"/>
    <property type="match status" value="1"/>
</dbReference>
<evidence type="ECO:0000256" key="5">
    <source>
        <dbReference type="ARBA" id="ARBA00023157"/>
    </source>
</evidence>
<dbReference type="PROSITE" id="PS00194">
    <property type="entry name" value="THIOREDOXIN_1"/>
    <property type="match status" value="1"/>
</dbReference>
<dbReference type="InterPro" id="IPR036249">
    <property type="entry name" value="Thioredoxin-like_sf"/>
</dbReference>
<dbReference type="Pfam" id="PF13462">
    <property type="entry name" value="Thioredoxin_4"/>
    <property type="match status" value="1"/>
</dbReference>
<evidence type="ECO:0000256" key="7">
    <source>
        <dbReference type="SAM" id="Phobius"/>
    </source>
</evidence>
<evidence type="ECO:0000259" key="8">
    <source>
        <dbReference type="PROSITE" id="PS51352"/>
    </source>
</evidence>
<dbReference type="RefSeq" id="WP_062492099.1">
    <property type="nucleotide sequence ID" value="NZ_CP019632.1"/>
</dbReference>
<evidence type="ECO:0000313" key="10">
    <source>
        <dbReference type="Proteomes" id="UP000188174"/>
    </source>
</evidence>
<keyword evidence="7" id="KW-0472">Membrane</keyword>
<feature type="domain" description="Thioredoxin" evidence="8">
    <location>
        <begin position="29"/>
        <end position="213"/>
    </location>
</feature>
<accession>A0ABM6ICA8</accession>
<dbReference type="PANTHER" id="PTHR13887">
    <property type="entry name" value="GLUTATHIONE S-TRANSFERASE KAPPA"/>
    <property type="match status" value="1"/>
</dbReference>
<evidence type="ECO:0000256" key="2">
    <source>
        <dbReference type="ARBA" id="ARBA00005791"/>
    </source>
</evidence>
<gene>
    <name evidence="9" type="ORF">B0E33_30650</name>
</gene>
<comment type="function">
    <text evidence="1">May be required for disulfide bond formation in some proteins.</text>
</comment>
<geneLocation type="plasmid" evidence="9 10">
    <name>unnamed2</name>
</geneLocation>
<evidence type="ECO:0000256" key="6">
    <source>
        <dbReference type="ARBA" id="ARBA00023284"/>
    </source>
</evidence>
<keyword evidence="7" id="KW-0812">Transmembrane</keyword>